<gene>
    <name evidence="3" type="ORF">SAMN04489812_5735</name>
</gene>
<keyword evidence="4" id="KW-1185">Reference proteome</keyword>
<accession>A0A1H2A7U4</accession>
<evidence type="ECO:0000313" key="3">
    <source>
        <dbReference type="EMBL" id="SDT42038.1"/>
    </source>
</evidence>
<proteinExistence type="predicted"/>
<feature type="transmembrane region" description="Helical" evidence="2">
    <location>
        <begin position="111"/>
        <end position="135"/>
    </location>
</feature>
<evidence type="ECO:0000313" key="4">
    <source>
        <dbReference type="Proteomes" id="UP000199103"/>
    </source>
</evidence>
<feature type="transmembrane region" description="Helical" evidence="2">
    <location>
        <begin position="20"/>
        <end position="39"/>
    </location>
</feature>
<feature type="transmembrane region" description="Helical" evidence="2">
    <location>
        <begin position="147"/>
        <end position="168"/>
    </location>
</feature>
<keyword evidence="2" id="KW-0812">Transmembrane</keyword>
<feature type="region of interest" description="Disordered" evidence="1">
    <location>
        <begin position="224"/>
        <end position="255"/>
    </location>
</feature>
<keyword evidence="2" id="KW-0472">Membrane</keyword>
<protein>
    <submittedName>
        <fullName evidence="3">Conserved TM helix</fullName>
    </submittedName>
</protein>
<feature type="transmembrane region" description="Helical" evidence="2">
    <location>
        <begin position="174"/>
        <end position="203"/>
    </location>
</feature>
<dbReference type="InterPro" id="IPR008910">
    <property type="entry name" value="MSC_TM_helix"/>
</dbReference>
<organism evidence="3 4">
    <name type="scientific">Microlunatus soli</name>
    <dbReference type="NCBI Taxonomy" id="630515"/>
    <lineage>
        <taxon>Bacteria</taxon>
        <taxon>Bacillati</taxon>
        <taxon>Actinomycetota</taxon>
        <taxon>Actinomycetes</taxon>
        <taxon>Propionibacteriales</taxon>
        <taxon>Propionibacteriaceae</taxon>
        <taxon>Microlunatus</taxon>
    </lineage>
</organism>
<dbReference type="Pfam" id="PF05552">
    <property type="entry name" value="MS_channel_1st_1"/>
    <property type="match status" value="2"/>
</dbReference>
<dbReference type="AlphaFoldDB" id="A0A1H2A7U4"/>
<evidence type="ECO:0000256" key="2">
    <source>
        <dbReference type="SAM" id="Phobius"/>
    </source>
</evidence>
<evidence type="ECO:0000256" key="1">
    <source>
        <dbReference type="SAM" id="MobiDB-lite"/>
    </source>
</evidence>
<dbReference type="OrthoDB" id="5184470at2"/>
<dbReference type="EMBL" id="LT629772">
    <property type="protein sequence ID" value="SDT42038.1"/>
    <property type="molecule type" value="Genomic_DNA"/>
</dbReference>
<sequence length="255" mass="26661">MNIGKALVNGLSDGLSTFATFIPKLLGFLLILLIGYLIAKGLTKALQFLLSKIGFDNLLQKAGLANLTKKINFDVGGLIIKLVFYFIMLIVLQFAFSAFGPNPVADLLNQIVSFLPRIIVAIILVIIAATIAKVVKDLVLSVLAGRDFANVVGTACYVVILALGIIAATNQIGIGAIITGPILIFVLATVGGILVVGLGGGLIKPAQSRWEGRLADLDAKLAEQPAGQQVGGEAQQPQHQVPPTDNGPGFPTSQA</sequence>
<keyword evidence="2" id="KW-1133">Transmembrane helix</keyword>
<reference evidence="3 4" key="1">
    <citation type="submission" date="2016-10" db="EMBL/GenBank/DDBJ databases">
        <authorList>
            <person name="de Groot N.N."/>
        </authorList>
    </citation>
    <scope>NUCLEOTIDE SEQUENCE [LARGE SCALE GENOMIC DNA]</scope>
    <source>
        <strain evidence="3 4">DSM 21800</strain>
    </source>
</reference>
<dbReference type="RefSeq" id="WP_091530364.1">
    <property type="nucleotide sequence ID" value="NZ_LT629772.1"/>
</dbReference>
<name>A0A1H2A7U4_9ACTN</name>
<feature type="transmembrane region" description="Helical" evidence="2">
    <location>
        <begin position="78"/>
        <end position="99"/>
    </location>
</feature>
<dbReference type="Proteomes" id="UP000199103">
    <property type="component" value="Chromosome I"/>
</dbReference>